<feature type="transmembrane region" description="Helical" evidence="1">
    <location>
        <begin position="267"/>
        <end position="285"/>
    </location>
</feature>
<keyword evidence="1" id="KW-1133">Transmembrane helix</keyword>
<keyword evidence="1" id="KW-0812">Transmembrane</keyword>
<evidence type="ECO:0000313" key="3">
    <source>
        <dbReference type="EMBL" id="ANP71637.1"/>
    </source>
</evidence>
<accession>A0A1B1BGE9</accession>
<protein>
    <submittedName>
        <fullName evidence="3">Secreted protein</fullName>
    </submittedName>
</protein>
<dbReference type="RefSeq" id="WP_066593174.1">
    <property type="nucleotide sequence ID" value="NZ_CP016282.1"/>
</dbReference>
<gene>
    <name evidence="3" type="ORF">PA27867_0670</name>
</gene>
<dbReference type="Pfam" id="PF14258">
    <property type="entry name" value="DUF4350"/>
    <property type="match status" value="1"/>
</dbReference>
<proteinExistence type="predicted"/>
<feature type="domain" description="DUF4350" evidence="2">
    <location>
        <begin position="61"/>
        <end position="236"/>
    </location>
</feature>
<dbReference type="InterPro" id="IPR025646">
    <property type="entry name" value="DUF4350"/>
</dbReference>
<feature type="transmembrane region" description="Helical" evidence="1">
    <location>
        <begin position="28"/>
        <end position="51"/>
    </location>
</feature>
<evidence type="ECO:0000256" key="1">
    <source>
        <dbReference type="SAM" id="Phobius"/>
    </source>
</evidence>
<keyword evidence="4" id="KW-1185">Reference proteome</keyword>
<dbReference type="PATRIC" id="fig|670052.7.peg.696"/>
<keyword evidence="1" id="KW-0472">Membrane</keyword>
<organism evidence="3 4">
    <name type="scientific">Cryobacterium arcticum</name>
    <dbReference type="NCBI Taxonomy" id="670052"/>
    <lineage>
        <taxon>Bacteria</taxon>
        <taxon>Bacillati</taxon>
        <taxon>Actinomycetota</taxon>
        <taxon>Actinomycetes</taxon>
        <taxon>Micrococcales</taxon>
        <taxon>Microbacteriaceae</taxon>
        <taxon>Cryobacterium</taxon>
    </lineage>
</organism>
<dbReference type="Proteomes" id="UP000092582">
    <property type="component" value="Chromosome 1"/>
</dbReference>
<dbReference type="EMBL" id="CP016282">
    <property type="protein sequence ID" value="ANP71637.1"/>
    <property type="molecule type" value="Genomic_DNA"/>
</dbReference>
<evidence type="ECO:0000259" key="2">
    <source>
        <dbReference type="Pfam" id="PF14258"/>
    </source>
</evidence>
<dbReference type="KEGG" id="cart:PA27867_0670"/>
<name>A0A1B1BGE9_9MICO</name>
<sequence length="417" mass="42462">MSGPVAPARPAAPASSTPTVRAALRRSVFWVVAGLGALLVAVIAFVITGVAGTSGPPLAADSPNPGGGMAVVEVLRQQGVTVLPVDTLDEAAAAVDADPTATVFVSDASGYLTADRLTELGTLAPHTVVADPDFRLLQVLAPEVGFGGVSTADKLTAQCELPAAERAGSISPGGKTLGLPAGSVGYTGCFPGDGSTFSVVERVTDGRTLTLVADTSVFANDEIATFGNAALALSLLGQDDTLVWYLPTIGDVAATGPPSLGDLTPGWVTPVMVLLFVVAITAMVWRGRRFGPLVAEDLPVVVRASETMEGRARLYARGNARLRAIDAIRIGAVTRMARAAGLPRTAALDDVVRTVAALTGRDPVGVHTLLVGDVPATDAALMRLSDAVAELEAATIRAVRPPGSAPDSPPSTGRMEP</sequence>
<dbReference type="STRING" id="670052.PA27867_0670"/>
<reference evidence="3 4" key="1">
    <citation type="submission" date="2016-06" db="EMBL/GenBank/DDBJ databases">
        <title>Genome sequencing of Cryobacterium arcticum PAMC 27867.</title>
        <authorList>
            <person name="Lee J."/>
            <person name="Kim O.-S."/>
        </authorList>
    </citation>
    <scope>NUCLEOTIDE SEQUENCE [LARGE SCALE GENOMIC DNA]</scope>
    <source>
        <strain evidence="3 4">PAMC 27867</strain>
    </source>
</reference>
<evidence type="ECO:0000313" key="4">
    <source>
        <dbReference type="Proteomes" id="UP000092582"/>
    </source>
</evidence>
<dbReference type="AlphaFoldDB" id="A0A1B1BGE9"/>